<feature type="transmembrane region" description="Helical" evidence="1">
    <location>
        <begin position="7"/>
        <end position="30"/>
    </location>
</feature>
<organism evidence="2 3">
    <name type="scientific">Candidatus Onthousia faecipullorum</name>
    <dbReference type="NCBI Taxonomy" id="2840887"/>
    <lineage>
        <taxon>Bacteria</taxon>
        <taxon>Bacillati</taxon>
        <taxon>Bacillota</taxon>
        <taxon>Bacilli</taxon>
        <taxon>Candidatus Onthousia</taxon>
    </lineage>
</organism>
<evidence type="ECO:0000256" key="1">
    <source>
        <dbReference type="SAM" id="Phobius"/>
    </source>
</evidence>
<dbReference type="EMBL" id="DVKQ01000074">
    <property type="protein sequence ID" value="HIT37956.1"/>
    <property type="molecule type" value="Genomic_DNA"/>
</dbReference>
<gene>
    <name evidence="2" type="ORF">IAB59_05725</name>
</gene>
<evidence type="ECO:0000313" key="3">
    <source>
        <dbReference type="Proteomes" id="UP000886833"/>
    </source>
</evidence>
<dbReference type="AlphaFoldDB" id="A0A9D1GBV5"/>
<reference evidence="2" key="2">
    <citation type="journal article" date="2021" name="PeerJ">
        <title>Extensive microbial diversity within the chicken gut microbiome revealed by metagenomics and culture.</title>
        <authorList>
            <person name="Gilroy R."/>
            <person name="Ravi A."/>
            <person name="Getino M."/>
            <person name="Pursley I."/>
            <person name="Horton D.L."/>
            <person name="Alikhan N.F."/>
            <person name="Baker D."/>
            <person name="Gharbi K."/>
            <person name="Hall N."/>
            <person name="Watson M."/>
            <person name="Adriaenssens E.M."/>
            <person name="Foster-Nyarko E."/>
            <person name="Jarju S."/>
            <person name="Secka A."/>
            <person name="Antonio M."/>
            <person name="Oren A."/>
            <person name="Chaudhuri R.R."/>
            <person name="La Ragione R."/>
            <person name="Hildebrand F."/>
            <person name="Pallen M.J."/>
        </authorList>
    </citation>
    <scope>NUCLEOTIDE SEQUENCE</scope>
    <source>
        <strain evidence="2">CHK195-26880</strain>
    </source>
</reference>
<keyword evidence="1" id="KW-1133">Transmembrane helix</keyword>
<dbReference type="Proteomes" id="UP000886833">
    <property type="component" value="Unassembled WGS sequence"/>
</dbReference>
<sequence length="597" mass="66349">MNEKKKYIIISVVIILISVIALIGSSYALLTITLEGDKDITLTAGILSVDFTEGNTINLDNASPISDSGGLKTTPYTFTITNTGNINAYYHVSLEEDSNNTLDNSYIKMRLINNLGYDSGVVKVNDYGKEEFDIKGEELLEPSDTVTYTLWIWLDEMSGNEVQGTIYQSKIVVTSYDRKGNTPNEPVLDDNMIAVRYDGSNWVKADTSNNYWYNYNSGEWANAVTVSSNTRDNYLSSSTGTVINMDDIETMWVWIPRYSYTIGSEDGTNYYGKQGDYLSTTPTQALPGEIDVKFVDTSTKDRGSAKYIVSNGINNNSWYTPDAFTFGDEELSGIWVGKFETSSSNPEASNGGDNTTDLDPMIKPNVTSWRNINVSNAFNVSLKMNDEGNRYGFTNNVDTHMMKNSEWATIAYLSQSKYGKLGNDNFSGANKEVYQNKSNQFITGCSYGSPSNGNTDYGCQYTYGVEINGTGASTTGNIYGIYDMSGGALEYVMANYNDMATSSGFSDPLTLDSKYYDMYTSNNLSLACNGSECISHGLRETYGWYDDARSMVNEQFHWLLRGGYLYDFTTAGVFYFGVWLTGDLHNHCSFRLVATIK</sequence>
<comment type="caution">
    <text evidence="2">The sequence shown here is derived from an EMBL/GenBank/DDBJ whole genome shotgun (WGS) entry which is preliminary data.</text>
</comment>
<proteinExistence type="predicted"/>
<reference evidence="2" key="1">
    <citation type="submission" date="2020-10" db="EMBL/GenBank/DDBJ databases">
        <authorList>
            <person name="Gilroy R."/>
        </authorList>
    </citation>
    <scope>NUCLEOTIDE SEQUENCE</scope>
    <source>
        <strain evidence="2">CHK195-26880</strain>
    </source>
</reference>
<keyword evidence="1" id="KW-0472">Membrane</keyword>
<evidence type="ECO:0000313" key="2">
    <source>
        <dbReference type="EMBL" id="HIT37956.1"/>
    </source>
</evidence>
<keyword evidence="1" id="KW-0812">Transmembrane</keyword>
<evidence type="ECO:0008006" key="4">
    <source>
        <dbReference type="Google" id="ProtNLM"/>
    </source>
</evidence>
<name>A0A9D1GBV5_9FIRM</name>
<protein>
    <recommendedName>
        <fullName evidence="4">Sulfatase-modifying factor enzyme domain-containing protein</fullName>
    </recommendedName>
</protein>
<accession>A0A9D1GBV5</accession>